<keyword evidence="2" id="KW-0560">Oxidoreductase</keyword>
<keyword evidence="1" id="KW-0285">Flavoprotein</keyword>
<dbReference type="Pfam" id="PF00724">
    <property type="entry name" value="Oxidored_FMN"/>
    <property type="match status" value="1"/>
</dbReference>
<dbReference type="SUPFAM" id="SSF51395">
    <property type="entry name" value="FMN-linked oxidoreductases"/>
    <property type="match status" value="1"/>
</dbReference>
<dbReference type="InterPro" id="IPR013785">
    <property type="entry name" value="Aldolase_TIM"/>
</dbReference>
<comment type="caution">
    <text evidence="4">The sequence shown here is derived from an EMBL/GenBank/DDBJ whole genome shotgun (WGS) entry which is preliminary data.</text>
</comment>
<evidence type="ECO:0000313" key="4">
    <source>
        <dbReference type="EMBL" id="GFE66761.1"/>
    </source>
</evidence>
<protein>
    <submittedName>
        <fullName evidence="4">Oxidoreductase</fullName>
    </submittedName>
</protein>
<dbReference type="InterPro" id="IPR051799">
    <property type="entry name" value="NADH_flavin_oxidoreductase"/>
</dbReference>
<reference evidence="4 5" key="1">
    <citation type="submission" date="2019-12" db="EMBL/GenBank/DDBJ databases">
        <title>Litoreibacter badius sp. nov., a novel bacteriochlorophyll a-containing bacterium in the genus Litoreibacter.</title>
        <authorList>
            <person name="Kanamuro M."/>
            <person name="Takabe Y."/>
            <person name="Mori K."/>
            <person name="Takaichi S."/>
            <person name="Hanada S."/>
        </authorList>
    </citation>
    <scope>NUCLEOTIDE SEQUENCE [LARGE SCALE GENOMIC DNA]</scope>
    <source>
        <strain evidence="4 5">K6</strain>
    </source>
</reference>
<organism evidence="4 5">
    <name type="scientific">Litoreibacter roseus</name>
    <dbReference type="NCBI Taxonomy" id="2601869"/>
    <lineage>
        <taxon>Bacteria</taxon>
        <taxon>Pseudomonadati</taxon>
        <taxon>Pseudomonadota</taxon>
        <taxon>Alphaproteobacteria</taxon>
        <taxon>Rhodobacterales</taxon>
        <taxon>Roseobacteraceae</taxon>
        <taxon>Litoreibacter</taxon>
    </lineage>
</organism>
<dbReference type="AlphaFoldDB" id="A0A6N6JKB0"/>
<evidence type="ECO:0000256" key="2">
    <source>
        <dbReference type="ARBA" id="ARBA00023002"/>
    </source>
</evidence>
<accession>A0A6N6JKB0</accession>
<dbReference type="GO" id="GO:0016491">
    <property type="term" value="F:oxidoreductase activity"/>
    <property type="evidence" value="ECO:0007669"/>
    <property type="project" value="UniProtKB-KW"/>
</dbReference>
<gene>
    <name evidence="4" type="ORF">KIN_38350</name>
</gene>
<proteinExistence type="predicted"/>
<dbReference type="PANTHER" id="PTHR43656">
    <property type="entry name" value="BINDING OXIDOREDUCTASE, PUTATIVE (AFU_ORTHOLOGUE AFUA_2G08260)-RELATED"/>
    <property type="match status" value="1"/>
</dbReference>
<evidence type="ECO:0000313" key="5">
    <source>
        <dbReference type="Proteomes" id="UP000436822"/>
    </source>
</evidence>
<evidence type="ECO:0000259" key="3">
    <source>
        <dbReference type="Pfam" id="PF00724"/>
    </source>
</evidence>
<evidence type="ECO:0000256" key="1">
    <source>
        <dbReference type="ARBA" id="ARBA00022630"/>
    </source>
</evidence>
<sequence length="398" mass="41881">MTSDSAPLFRPLELPCGVVLPNRIAKAAMSDSLGDGRGNPTATQMRLYERWAAGGIGLSIIGEVQGDPRHAEKPGNLVLGDLSDHTAFRELVRRGSADGTHLWAQLGHAGAMTHPPIGTPKGPSALDLPGLTSVALTATEIAALPDAFARTAQLARDLGFGGVEVHAAHGFLLSQFLSPLFNRRTDAHGGTIANRMRLLLDVIAAVRSAVGTRFPIGVKLNATDQLEGGLTPEDALEVVAALDSAGIDLIDVSGGTYFPGARAVSDAGGSGAYFLDFAQAARDRTDVPLMVTGGFKTRAAAIDAVTGGGADVVGLARVLVLDPDLPERWRGGGDFDPIFPRFPDPPEGGITAWYTMQLTALGEDREGPECDLSVAIAAYETRDTDRVTRWNERFSAVR</sequence>
<dbReference type="EMBL" id="BLJE01000006">
    <property type="protein sequence ID" value="GFE66761.1"/>
    <property type="molecule type" value="Genomic_DNA"/>
</dbReference>
<name>A0A6N6JKB0_9RHOB</name>
<dbReference type="Proteomes" id="UP000436822">
    <property type="component" value="Unassembled WGS sequence"/>
</dbReference>
<feature type="domain" description="NADH:flavin oxidoreductase/NADH oxidase N-terminal" evidence="3">
    <location>
        <begin position="8"/>
        <end position="329"/>
    </location>
</feature>
<dbReference type="OrthoDB" id="9784632at2"/>
<dbReference type="PANTHER" id="PTHR43656:SF2">
    <property type="entry name" value="BINDING OXIDOREDUCTASE, PUTATIVE (AFU_ORTHOLOGUE AFUA_2G08260)-RELATED"/>
    <property type="match status" value="1"/>
</dbReference>
<dbReference type="CDD" id="cd04733">
    <property type="entry name" value="OYE_like_2_FMN"/>
    <property type="match status" value="1"/>
</dbReference>
<dbReference type="RefSeq" id="WP_159810102.1">
    <property type="nucleotide sequence ID" value="NZ_BLJE01000006.1"/>
</dbReference>
<keyword evidence="5" id="KW-1185">Reference proteome</keyword>
<dbReference type="GO" id="GO:0010181">
    <property type="term" value="F:FMN binding"/>
    <property type="evidence" value="ECO:0007669"/>
    <property type="project" value="InterPro"/>
</dbReference>
<dbReference type="InterPro" id="IPR001155">
    <property type="entry name" value="OxRdtase_FMN_N"/>
</dbReference>
<dbReference type="Gene3D" id="3.20.20.70">
    <property type="entry name" value="Aldolase class I"/>
    <property type="match status" value="1"/>
</dbReference>